<evidence type="ECO:0000256" key="1">
    <source>
        <dbReference type="SAM" id="Phobius"/>
    </source>
</evidence>
<comment type="caution">
    <text evidence="2">The sequence shown here is derived from an EMBL/GenBank/DDBJ whole genome shotgun (WGS) entry which is preliminary data.</text>
</comment>
<dbReference type="VEuPathDB" id="MicrosporidiaDB:CWI39_1664p0010"/>
<keyword evidence="3" id="KW-1185">Reference proteome</keyword>
<protein>
    <submittedName>
        <fullName evidence="2">Uncharacterized protein</fullName>
    </submittedName>
</protein>
<feature type="transmembrane region" description="Helical" evidence="1">
    <location>
        <begin position="56"/>
        <end position="77"/>
    </location>
</feature>
<feature type="non-terminal residue" evidence="2">
    <location>
        <position position="330"/>
    </location>
</feature>
<name>A0A4Q9L616_9MICR</name>
<evidence type="ECO:0000313" key="2">
    <source>
        <dbReference type="EMBL" id="TBU02060.1"/>
    </source>
</evidence>
<keyword evidence="1" id="KW-1133">Transmembrane helix</keyword>
<keyword evidence="1" id="KW-0812">Transmembrane</keyword>
<feature type="transmembrane region" description="Helical" evidence="1">
    <location>
        <begin position="112"/>
        <end position="131"/>
    </location>
</feature>
<feature type="transmembrane region" description="Helical" evidence="1">
    <location>
        <begin position="188"/>
        <end position="211"/>
    </location>
</feature>
<evidence type="ECO:0000313" key="3">
    <source>
        <dbReference type="Proteomes" id="UP000291404"/>
    </source>
</evidence>
<sequence>MNGSKLLIFKFNIINCSLIVALLGNLKKCFDTPFEYFFEICFLTFSIFLMTKGAKYSAVSLTGLLILILSGYFFGFFNKLQNTFKENEKSVNLILPEVCQKMVNLIERNPKVIWKIIFVVCLILAFLLNFVFKMNHFVIFGILTIVAYREIFHEKALIKFFIEKNYFRRILFVLFVIFAWYLSALVPILLLSIICCYFGALLFLSTVELLFNRNWGFKNAILNFNIDQVSVIGKKVDSENIRNEKIKAVNNLENSAGEILMCDVDVGMLSERLPPPPTFHNTTHESPSSSCQTSPVGLVDAILSSSGTDATAWEPANGMINLNTDAILEG</sequence>
<feature type="transmembrane region" description="Helical" evidence="1">
    <location>
        <begin position="166"/>
        <end position="182"/>
    </location>
</feature>
<dbReference type="EMBL" id="PITI01001198">
    <property type="protein sequence ID" value="TBU02060.1"/>
    <property type="molecule type" value="Genomic_DNA"/>
</dbReference>
<proteinExistence type="predicted"/>
<feature type="transmembrane region" description="Helical" evidence="1">
    <location>
        <begin position="6"/>
        <end position="26"/>
    </location>
</feature>
<dbReference type="VEuPathDB" id="MicrosporidiaDB:CWI39_2154p0010"/>
<feature type="transmembrane region" description="Helical" evidence="1">
    <location>
        <begin position="137"/>
        <end position="154"/>
    </location>
</feature>
<keyword evidence="1" id="KW-0472">Membrane</keyword>
<organism evidence="2 3">
    <name type="scientific">Hamiltosporidium magnivora</name>
    <dbReference type="NCBI Taxonomy" id="148818"/>
    <lineage>
        <taxon>Eukaryota</taxon>
        <taxon>Fungi</taxon>
        <taxon>Fungi incertae sedis</taxon>
        <taxon>Microsporidia</taxon>
        <taxon>Dubosqiidae</taxon>
        <taxon>Hamiltosporidium</taxon>
    </lineage>
</organism>
<reference evidence="2 3" key="1">
    <citation type="submission" date="2017-12" db="EMBL/GenBank/DDBJ databases">
        <authorList>
            <person name="Pombert J.-F."/>
            <person name="Haag K.L."/>
            <person name="Ebert D."/>
        </authorList>
    </citation>
    <scope>NUCLEOTIDE SEQUENCE [LARGE SCALE GENOMIC DNA]</scope>
    <source>
        <strain evidence="2">BE-OM-2</strain>
    </source>
</reference>
<dbReference type="AlphaFoldDB" id="A0A4Q9L616"/>
<accession>A0A4Q9L616</accession>
<dbReference type="VEuPathDB" id="MicrosporidiaDB:CWI36_1198p0010"/>
<dbReference type="Proteomes" id="UP000291404">
    <property type="component" value="Unassembled WGS sequence"/>
</dbReference>
<gene>
    <name evidence="2" type="ORF">CWI36_1198p0010</name>
</gene>